<dbReference type="VEuPathDB" id="FungiDB:TREMEDRAFT_66940"/>
<keyword evidence="5 7" id="KW-0378">Hydrolase</keyword>
<dbReference type="EC" id="3.1.2.12" evidence="2 7"/>
<dbReference type="PANTHER" id="PTHR10061:SF0">
    <property type="entry name" value="S-FORMYLGLUTATHIONE HYDROLASE"/>
    <property type="match status" value="1"/>
</dbReference>
<evidence type="ECO:0000256" key="2">
    <source>
        <dbReference type="ARBA" id="ARBA00012479"/>
    </source>
</evidence>
<feature type="active site" description="Charge relay system" evidence="6">
    <location>
        <position position="249"/>
    </location>
</feature>
<dbReference type="PANTHER" id="PTHR10061">
    <property type="entry name" value="S-FORMYLGLUTATHIONE HYDROLASE"/>
    <property type="match status" value="1"/>
</dbReference>
<dbReference type="InterPro" id="IPR014186">
    <property type="entry name" value="S-formylglutathione_hydrol"/>
</dbReference>
<dbReference type="GO" id="GO:0018738">
    <property type="term" value="F:S-formylglutathione hydrolase activity"/>
    <property type="evidence" value="ECO:0007669"/>
    <property type="project" value="UniProtKB-EC"/>
</dbReference>
<keyword evidence="7" id="KW-0963">Cytoplasm</keyword>
<dbReference type="GO" id="GO:0052689">
    <property type="term" value="F:carboxylic ester hydrolase activity"/>
    <property type="evidence" value="ECO:0007669"/>
    <property type="project" value="UniProtKB-KW"/>
</dbReference>
<dbReference type="SUPFAM" id="SSF53474">
    <property type="entry name" value="alpha/beta-Hydrolases"/>
    <property type="match status" value="1"/>
</dbReference>
<dbReference type="Pfam" id="PF00756">
    <property type="entry name" value="Esterase"/>
    <property type="match status" value="1"/>
</dbReference>
<comment type="catalytic activity">
    <reaction evidence="7">
        <text>S-formylglutathione + H2O = formate + glutathione + H(+)</text>
        <dbReference type="Rhea" id="RHEA:14961"/>
        <dbReference type="ChEBI" id="CHEBI:15377"/>
        <dbReference type="ChEBI" id="CHEBI:15378"/>
        <dbReference type="ChEBI" id="CHEBI:15740"/>
        <dbReference type="ChEBI" id="CHEBI:57688"/>
        <dbReference type="ChEBI" id="CHEBI:57925"/>
        <dbReference type="EC" id="3.1.2.12"/>
    </reaction>
</comment>
<dbReference type="InterPro" id="IPR029058">
    <property type="entry name" value="AB_hydrolase_fold"/>
</dbReference>
<dbReference type="GO" id="GO:0046294">
    <property type="term" value="P:formaldehyde catabolic process"/>
    <property type="evidence" value="ECO:0007669"/>
    <property type="project" value="InterPro"/>
</dbReference>
<dbReference type="Proteomes" id="UP000289152">
    <property type="component" value="Unassembled WGS sequence"/>
</dbReference>
<feature type="active site" description="Charge relay system" evidence="6">
    <location>
        <position position="284"/>
    </location>
</feature>
<dbReference type="NCBIfam" id="TIGR02821">
    <property type="entry name" value="fghA_ester_D"/>
    <property type="match status" value="1"/>
</dbReference>
<organism evidence="8 9">
    <name type="scientific">Tremella mesenterica</name>
    <name type="common">Jelly fungus</name>
    <dbReference type="NCBI Taxonomy" id="5217"/>
    <lineage>
        <taxon>Eukaryota</taxon>
        <taxon>Fungi</taxon>
        <taxon>Dikarya</taxon>
        <taxon>Basidiomycota</taxon>
        <taxon>Agaricomycotina</taxon>
        <taxon>Tremellomycetes</taxon>
        <taxon>Tremellales</taxon>
        <taxon>Tremellaceae</taxon>
        <taxon>Tremella</taxon>
    </lineage>
</organism>
<dbReference type="OrthoDB" id="420518at2759"/>
<evidence type="ECO:0000256" key="5">
    <source>
        <dbReference type="ARBA" id="ARBA00022801"/>
    </source>
</evidence>
<evidence type="ECO:0000256" key="7">
    <source>
        <dbReference type="RuleBase" id="RU363068"/>
    </source>
</evidence>
<keyword evidence="4 7" id="KW-0719">Serine esterase</keyword>
<proteinExistence type="inferred from homology"/>
<evidence type="ECO:0000256" key="3">
    <source>
        <dbReference type="ARBA" id="ARBA00016774"/>
    </source>
</evidence>
<dbReference type="Gene3D" id="3.40.50.1820">
    <property type="entry name" value="alpha/beta hydrolase"/>
    <property type="match status" value="1"/>
</dbReference>
<evidence type="ECO:0000256" key="1">
    <source>
        <dbReference type="ARBA" id="ARBA00005622"/>
    </source>
</evidence>
<dbReference type="AlphaFoldDB" id="A0A4Q1BNB0"/>
<protein>
    <recommendedName>
        <fullName evidence="3 7">S-formylglutathione hydrolase</fullName>
        <ecNumber evidence="2 7">3.1.2.12</ecNumber>
    </recommendedName>
</protein>
<dbReference type="STRING" id="5217.A0A4Q1BNB0"/>
<evidence type="ECO:0000256" key="4">
    <source>
        <dbReference type="ARBA" id="ARBA00022487"/>
    </source>
</evidence>
<comment type="subcellular location">
    <subcellularLocation>
        <location evidence="7">Cytoplasm</location>
    </subcellularLocation>
</comment>
<dbReference type="InParanoid" id="A0A4Q1BNB0"/>
<dbReference type="GO" id="GO:0005829">
    <property type="term" value="C:cytosol"/>
    <property type="evidence" value="ECO:0007669"/>
    <property type="project" value="TreeGrafter"/>
</dbReference>
<gene>
    <name evidence="8" type="ORF">M231_03470</name>
</gene>
<accession>A0A4Q1BNB0</accession>
<keyword evidence="9" id="KW-1185">Reference proteome</keyword>
<name>A0A4Q1BNB0_TREME</name>
<comment type="function">
    <text evidence="7">Serine hydrolase involved in the detoxification of formaldehyde.</text>
</comment>
<comment type="caution">
    <text evidence="8">The sequence shown here is derived from an EMBL/GenBank/DDBJ whole genome shotgun (WGS) entry which is preliminary data.</text>
</comment>
<feature type="active site" description="Charge relay system" evidence="6">
    <location>
        <position position="160"/>
    </location>
</feature>
<dbReference type="EMBL" id="SDIL01000034">
    <property type="protein sequence ID" value="RXK39250.1"/>
    <property type="molecule type" value="Genomic_DNA"/>
</dbReference>
<dbReference type="InterPro" id="IPR000801">
    <property type="entry name" value="Esterase-like"/>
</dbReference>
<comment type="similarity">
    <text evidence="1 7">Belongs to the esterase D family.</text>
</comment>
<evidence type="ECO:0000313" key="9">
    <source>
        <dbReference type="Proteomes" id="UP000289152"/>
    </source>
</evidence>
<evidence type="ECO:0000256" key="6">
    <source>
        <dbReference type="PIRSR" id="PIRSR614186-1"/>
    </source>
</evidence>
<reference evidence="8 9" key="1">
    <citation type="submission" date="2016-06" db="EMBL/GenBank/DDBJ databases">
        <title>Evolution of pathogenesis and genome organization in the Tremellales.</title>
        <authorList>
            <person name="Cuomo C."/>
            <person name="Litvintseva A."/>
            <person name="Heitman J."/>
            <person name="Chen Y."/>
            <person name="Sun S."/>
            <person name="Springer D."/>
            <person name="Dromer F."/>
            <person name="Young S."/>
            <person name="Zeng Q."/>
            <person name="Chapman S."/>
            <person name="Gujja S."/>
            <person name="Saif S."/>
            <person name="Birren B."/>
        </authorList>
    </citation>
    <scope>NUCLEOTIDE SEQUENCE [LARGE SCALE GENOMIC DNA]</scope>
    <source>
        <strain evidence="8 9">ATCC 28783</strain>
    </source>
</reference>
<sequence length="306" mass="33584">MPKLEKKSSNRVSTGHLIKYSYLSPALGNLETSFNIFLPSHSSSPSTDSTRQNDIPVLFYLAGLTCTEDAGAQKGGMLNTAGEENIAVVFPDTSPRGAGIKGEEDDWDFGTGAGFYLNATSEEWKTHYNMYDLIVDELPKVLQEADLGLDLSRISLMGHSMGEGHGALSIYLKNPGKYRSASAFAPVCNPSKTPWGIKAFSSYLSPSTNSDNSQEPPESWKSYDSSYLLSSSSAPNGSLHVLVDVGTADDFLKKGQLEPQTLEEATKNRQEGEVVVRMQEGFDHSYYFISTFTPEHVRWHAKFLKA</sequence>
<evidence type="ECO:0000313" key="8">
    <source>
        <dbReference type="EMBL" id="RXK39250.1"/>
    </source>
</evidence>